<dbReference type="STRING" id="45351.A7SVM4"/>
<comment type="catalytic activity">
    <reaction evidence="5">
        <text>a 1-O-alkyl-2-acetyl-sn-glycero-3-phosphocholine + H2O = a 1-O-alkyl-sn-glycero-3-phosphocholine + acetate + H(+)</text>
        <dbReference type="Rhea" id="RHEA:17777"/>
        <dbReference type="ChEBI" id="CHEBI:15377"/>
        <dbReference type="ChEBI" id="CHEBI:15378"/>
        <dbReference type="ChEBI" id="CHEBI:30089"/>
        <dbReference type="ChEBI" id="CHEBI:30909"/>
        <dbReference type="ChEBI" id="CHEBI:36707"/>
        <dbReference type="EC" id="3.1.1.47"/>
    </reaction>
</comment>
<feature type="active site" description="Nucleophile" evidence="6">
    <location>
        <position position="248"/>
    </location>
</feature>
<dbReference type="GO" id="GO:0016042">
    <property type="term" value="P:lipid catabolic process"/>
    <property type="evidence" value="ECO:0007669"/>
    <property type="project" value="UniProtKB-KW"/>
</dbReference>
<gene>
    <name evidence="7" type="ORF">NEMVEDRAFT_v1g174826</name>
</gene>
<dbReference type="InterPro" id="IPR016715">
    <property type="entry name" value="PAF_acetylhydro_eukaryote"/>
</dbReference>
<dbReference type="EC" id="3.1.1.47" evidence="1 5"/>
<evidence type="ECO:0000256" key="1">
    <source>
        <dbReference type="ARBA" id="ARBA00013201"/>
    </source>
</evidence>
<evidence type="ECO:0000313" key="7">
    <source>
        <dbReference type="EMBL" id="EDO32225.1"/>
    </source>
</evidence>
<evidence type="ECO:0000313" key="8">
    <source>
        <dbReference type="Proteomes" id="UP000001593"/>
    </source>
</evidence>
<keyword evidence="8" id="KW-1185">Reference proteome</keyword>
<dbReference type="PANTHER" id="PTHR10272:SF0">
    <property type="entry name" value="PLATELET-ACTIVATING FACTOR ACETYLHYDROLASE"/>
    <property type="match status" value="1"/>
</dbReference>
<dbReference type="PIRSF" id="PIRSF018169">
    <property type="entry name" value="PAF_acetylhydrolase"/>
    <property type="match status" value="1"/>
</dbReference>
<name>A7SVM4_NEMVE</name>
<evidence type="ECO:0000256" key="2">
    <source>
        <dbReference type="ARBA" id="ARBA00022801"/>
    </source>
</evidence>
<evidence type="ECO:0000256" key="3">
    <source>
        <dbReference type="ARBA" id="ARBA00022963"/>
    </source>
</evidence>
<evidence type="ECO:0000256" key="4">
    <source>
        <dbReference type="ARBA" id="ARBA00023098"/>
    </source>
</evidence>
<dbReference type="FunCoup" id="A7SVM4">
    <property type="interactions" value="4"/>
</dbReference>
<dbReference type="GO" id="GO:0003847">
    <property type="term" value="F:1-alkyl-2-acetylglycerophosphocholine esterase activity"/>
    <property type="evidence" value="ECO:0000318"/>
    <property type="project" value="GO_Central"/>
</dbReference>
<sequence>MPSWYSRAAKRIPDPTGPYNVGCFDFMCNYENQSPATKGSFLRLFYPAKSEENLSESERLHRQAYWFPKNEYFRGLVGFMNLPRWLGRLLSWSVGHVRIPATMSLPLSTSPDLPSRLPCIVFSHGLGGNRLLYSTYCCELASHGCIVAAVEHRDLSASATYVLNKDEHTSAVKEEWLDFYHREPNDNEFQLRNSQVKQRSEECKSALDFLEHLQSGTTPENLIEDCSLDLGMFKGRLSVDRPAIAGHSFGGATVVTTLAREKRFRCGVALDVWMLPLDEDITKQDLTQPLLFINTYHFHNWRDNADALRKFIDVKPDTRPVIAVRRTTHMSQCDVPFLLGFYVSKFKEWKSDHLAPEIADGLFKKAMWAFITRHLAIGEPLTHEPIIDGGENIPENVIIGFENESDSKL</sequence>
<dbReference type="Pfam" id="PF03403">
    <property type="entry name" value="PAF-AH_p_II"/>
    <property type="match status" value="1"/>
</dbReference>
<dbReference type="OrthoDB" id="2363873at2759"/>
<feature type="active site" description="Charge relay system" evidence="6">
    <location>
        <position position="329"/>
    </location>
</feature>
<dbReference type="PhylomeDB" id="A7SVM4"/>
<dbReference type="PANTHER" id="PTHR10272">
    <property type="entry name" value="PLATELET-ACTIVATING FACTOR ACETYLHYDROLASE"/>
    <property type="match status" value="1"/>
</dbReference>
<dbReference type="eggNOG" id="KOG3847">
    <property type="taxonomic scope" value="Eukaryota"/>
</dbReference>
<dbReference type="HOGENOM" id="CLU_022501_0_0_1"/>
<organism evidence="7 8">
    <name type="scientific">Nematostella vectensis</name>
    <name type="common">Starlet sea anemone</name>
    <dbReference type="NCBI Taxonomy" id="45351"/>
    <lineage>
        <taxon>Eukaryota</taxon>
        <taxon>Metazoa</taxon>
        <taxon>Cnidaria</taxon>
        <taxon>Anthozoa</taxon>
        <taxon>Hexacorallia</taxon>
        <taxon>Actiniaria</taxon>
        <taxon>Edwardsiidae</taxon>
        <taxon>Nematostella</taxon>
    </lineage>
</organism>
<keyword evidence="3 5" id="KW-0442">Lipid degradation</keyword>
<dbReference type="EMBL" id="DS469840">
    <property type="protein sequence ID" value="EDO32225.1"/>
    <property type="molecule type" value="Genomic_DNA"/>
</dbReference>
<evidence type="ECO:0000256" key="6">
    <source>
        <dbReference type="PIRSR" id="PIRSR018169-1"/>
    </source>
</evidence>
<dbReference type="KEGG" id="nve:5503231"/>
<reference evidence="7 8" key="1">
    <citation type="journal article" date="2007" name="Science">
        <title>Sea anemone genome reveals ancestral eumetazoan gene repertoire and genomic organization.</title>
        <authorList>
            <person name="Putnam N.H."/>
            <person name="Srivastava M."/>
            <person name="Hellsten U."/>
            <person name="Dirks B."/>
            <person name="Chapman J."/>
            <person name="Salamov A."/>
            <person name="Terry A."/>
            <person name="Shapiro H."/>
            <person name="Lindquist E."/>
            <person name="Kapitonov V.V."/>
            <person name="Jurka J."/>
            <person name="Genikhovich G."/>
            <person name="Grigoriev I.V."/>
            <person name="Lucas S.M."/>
            <person name="Steele R.E."/>
            <person name="Finnerty J.R."/>
            <person name="Technau U."/>
            <person name="Martindale M.Q."/>
            <person name="Rokhsar D.S."/>
        </authorList>
    </citation>
    <scope>NUCLEOTIDE SEQUENCE [LARGE SCALE GENOMIC DNA]</scope>
    <source>
        <strain evidence="8">CH2 X CH6</strain>
    </source>
</reference>
<keyword evidence="4 5" id="KW-0443">Lipid metabolism</keyword>
<dbReference type="AlphaFoldDB" id="A7SVM4"/>
<dbReference type="Proteomes" id="UP000001593">
    <property type="component" value="Unassembled WGS sequence"/>
</dbReference>
<dbReference type="InParanoid" id="A7SVM4"/>
<dbReference type="SUPFAM" id="SSF53474">
    <property type="entry name" value="alpha/beta-Hydrolases"/>
    <property type="match status" value="1"/>
</dbReference>
<protein>
    <recommendedName>
        <fullName evidence="1 5">1-alkyl-2-acetylglycerophosphocholine esterase</fullName>
        <ecNumber evidence="1 5">3.1.1.47</ecNumber>
    </recommendedName>
</protein>
<dbReference type="Gene3D" id="3.40.50.1820">
    <property type="entry name" value="alpha/beta hydrolase"/>
    <property type="match status" value="1"/>
</dbReference>
<accession>A7SVM4</accession>
<feature type="active site" description="Charge relay system" evidence="6">
    <location>
        <position position="271"/>
    </location>
</feature>
<dbReference type="OMA" id="DKWPIVV"/>
<keyword evidence="2 5" id="KW-0378">Hydrolase</keyword>
<evidence type="ECO:0000256" key="5">
    <source>
        <dbReference type="PIRNR" id="PIRNR018169"/>
    </source>
</evidence>
<proteinExistence type="predicted"/>
<dbReference type="InterPro" id="IPR029058">
    <property type="entry name" value="AB_hydrolase_fold"/>
</dbReference>